<evidence type="ECO:0000313" key="3">
    <source>
        <dbReference type="EMBL" id="MBC8198811.1"/>
    </source>
</evidence>
<proteinExistence type="predicted"/>
<comment type="caution">
    <text evidence="3">The sequence shown here is derived from an EMBL/GenBank/DDBJ whole genome shotgun (WGS) entry which is preliminary data.</text>
</comment>
<reference evidence="3 4" key="1">
    <citation type="submission" date="2020-08" db="EMBL/GenBank/DDBJ databases">
        <title>Bridging the membrane lipid divide: bacteria of the FCB group superphylum have the potential to synthesize archaeal ether lipids.</title>
        <authorList>
            <person name="Villanueva L."/>
            <person name="Von Meijenfeldt F.A.B."/>
            <person name="Westbye A.B."/>
            <person name="Yadav S."/>
            <person name="Hopmans E.C."/>
            <person name="Dutilh B.E."/>
            <person name="Sinninghe Damste J.S."/>
        </authorList>
    </citation>
    <scope>NUCLEOTIDE SEQUENCE [LARGE SCALE GENOMIC DNA]</scope>
    <source>
        <strain evidence="3">NIOZ-UU82</strain>
    </source>
</reference>
<feature type="transmembrane region" description="Helical" evidence="2">
    <location>
        <begin position="31"/>
        <end position="52"/>
    </location>
</feature>
<keyword evidence="2" id="KW-0472">Membrane</keyword>
<evidence type="ECO:0000256" key="1">
    <source>
        <dbReference type="SAM" id="MobiDB-lite"/>
    </source>
</evidence>
<dbReference type="AlphaFoldDB" id="A0A8J6T9R6"/>
<evidence type="ECO:0000313" key="4">
    <source>
        <dbReference type="Proteomes" id="UP000603545"/>
    </source>
</evidence>
<feature type="transmembrane region" description="Helical" evidence="2">
    <location>
        <begin position="103"/>
        <end position="126"/>
    </location>
</feature>
<sequence length="248" mass="28915">MADISKDILQKIKKDEVRPYSKQYFLLKRSVIWTVFGLSILLGSIASAIALFQLRYAEWDLYKHLSHSLAEFALLVIPFFWLIFLLGFTGFAYYYFRRTEQGYRYAAVWVILSSIALSIIGGGLLYSTGLSEKLESVFQENLPFYRELQERKQKVWMSPGQGLLAGKIVKIISEQKIQIEDLQGNIWVIDITDTIWRGRLRPSEDLKIKILGEMKGQNRFVANEIRPWKGRRGQGKKRHNLYRKGRTK</sequence>
<keyword evidence="2" id="KW-0812">Transmembrane</keyword>
<gene>
    <name evidence="3" type="ORF">H8E80_02015</name>
</gene>
<dbReference type="Proteomes" id="UP000603545">
    <property type="component" value="Unassembled WGS sequence"/>
</dbReference>
<feature type="transmembrane region" description="Helical" evidence="2">
    <location>
        <begin position="72"/>
        <end position="96"/>
    </location>
</feature>
<organism evidence="3 4">
    <name type="scientific">Candidatus Desulfaltia bathyphila</name>
    <dbReference type="NCBI Taxonomy" id="2841697"/>
    <lineage>
        <taxon>Bacteria</taxon>
        <taxon>Pseudomonadati</taxon>
        <taxon>Thermodesulfobacteriota</taxon>
        <taxon>Desulfobacteria</taxon>
        <taxon>Desulfobacterales</taxon>
        <taxon>Desulfobacterales incertae sedis</taxon>
        <taxon>Candidatus Desulfaltia</taxon>
    </lineage>
</organism>
<feature type="region of interest" description="Disordered" evidence="1">
    <location>
        <begin position="228"/>
        <end position="248"/>
    </location>
</feature>
<evidence type="ECO:0000256" key="2">
    <source>
        <dbReference type="SAM" id="Phobius"/>
    </source>
</evidence>
<protein>
    <submittedName>
        <fullName evidence="3">Uncharacterized protein</fullName>
    </submittedName>
</protein>
<accession>A0A8J6T9R6</accession>
<name>A0A8J6T9R6_9BACT</name>
<dbReference type="EMBL" id="JACNLL010000024">
    <property type="protein sequence ID" value="MBC8198811.1"/>
    <property type="molecule type" value="Genomic_DNA"/>
</dbReference>
<keyword evidence="2" id="KW-1133">Transmembrane helix</keyword>